<dbReference type="EC" id="3.4.21.108" evidence="5"/>
<dbReference type="GO" id="GO:0006915">
    <property type="term" value="P:apoptotic process"/>
    <property type="evidence" value="ECO:0007669"/>
    <property type="project" value="UniProtKB-KW"/>
</dbReference>
<dbReference type="SUPFAM" id="SSF50156">
    <property type="entry name" value="PDZ domain-like"/>
    <property type="match status" value="1"/>
</dbReference>
<keyword evidence="9" id="KW-0378">Hydrolase</keyword>
<dbReference type="InterPro" id="IPR036034">
    <property type="entry name" value="PDZ_sf"/>
</dbReference>
<dbReference type="GO" id="GO:0006508">
    <property type="term" value="P:proteolysis"/>
    <property type="evidence" value="ECO:0007669"/>
    <property type="project" value="UniProtKB-KW"/>
</dbReference>
<dbReference type="PRINTS" id="PR00834">
    <property type="entry name" value="PROTEASES2C"/>
</dbReference>
<dbReference type="InterPro" id="IPR001478">
    <property type="entry name" value="PDZ"/>
</dbReference>
<evidence type="ECO:0000256" key="7">
    <source>
        <dbReference type="ARBA" id="ARBA00022670"/>
    </source>
</evidence>
<evidence type="ECO:0000256" key="2">
    <source>
        <dbReference type="ARBA" id="ARBA00004304"/>
    </source>
</evidence>
<evidence type="ECO:0000256" key="12">
    <source>
        <dbReference type="ARBA" id="ARBA00035606"/>
    </source>
</evidence>
<evidence type="ECO:0000256" key="1">
    <source>
        <dbReference type="ARBA" id="ARBA00001760"/>
    </source>
</evidence>
<keyword evidence="15" id="KW-1185">Reference proteome</keyword>
<dbReference type="Pfam" id="PF13365">
    <property type="entry name" value="Trypsin_2"/>
    <property type="match status" value="1"/>
</dbReference>
<evidence type="ECO:0000256" key="3">
    <source>
        <dbReference type="ARBA" id="ARBA00004375"/>
    </source>
</evidence>
<evidence type="ECO:0000256" key="13">
    <source>
        <dbReference type="SAM" id="Phobius"/>
    </source>
</evidence>
<dbReference type="SUPFAM" id="SSF50494">
    <property type="entry name" value="Trypsin-like serine proteases"/>
    <property type="match status" value="1"/>
</dbReference>
<reference evidence="16" key="1">
    <citation type="submission" date="2019-12" db="UniProtKB">
        <authorList>
            <consortium name="WormBaseParasite"/>
        </authorList>
    </citation>
    <scope>IDENTIFICATION</scope>
</reference>
<protein>
    <recommendedName>
        <fullName evidence="6">Serine protease HTRA2, mitochondrial</fullName>
        <ecNumber evidence="5">3.4.21.108</ecNumber>
    </recommendedName>
    <alternativeName>
        <fullName evidence="11">High temperature requirement protein A2</fullName>
    </alternativeName>
</protein>
<dbReference type="PANTHER" id="PTHR22939">
    <property type="entry name" value="SERINE PROTEASE FAMILY S1C HTRA-RELATED"/>
    <property type="match status" value="1"/>
</dbReference>
<keyword evidence="7" id="KW-0645">Protease</keyword>
<evidence type="ECO:0000313" key="16">
    <source>
        <dbReference type="WBParaSite" id="TMUE_2000009906.1"/>
    </source>
</evidence>
<keyword evidence="13" id="KW-1133">Transmembrane helix</keyword>
<evidence type="ECO:0000256" key="10">
    <source>
        <dbReference type="ARBA" id="ARBA00022946"/>
    </source>
</evidence>
<comment type="subcellular location">
    <subcellularLocation>
        <location evidence="3">Mitochondrion intermembrane space</location>
        <topology evidence="3">Single-pass membrane protein</topology>
    </subcellularLocation>
    <subcellularLocation>
        <location evidence="2">Mitochondrion membrane</location>
        <topology evidence="2">Single-pass membrane protein</topology>
    </subcellularLocation>
</comment>
<keyword evidence="13" id="KW-0812">Transmembrane</keyword>
<dbReference type="GO" id="GO:0043065">
    <property type="term" value="P:positive regulation of apoptotic process"/>
    <property type="evidence" value="ECO:0007669"/>
    <property type="project" value="TreeGrafter"/>
</dbReference>
<dbReference type="STRING" id="70415.A0A5S6QRC8"/>
<dbReference type="Gene3D" id="2.30.42.10">
    <property type="match status" value="1"/>
</dbReference>
<keyword evidence="13" id="KW-0472">Membrane</keyword>
<dbReference type="InterPro" id="IPR009003">
    <property type="entry name" value="Peptidase_S1_PA"/>
</dbReference>
<dbReference type="GO" id="GO:0005758">
    <property type="term" value="C:mitochondrial intermembrane space"/>
    <property type="evidence" value="ECO:0007669"/>
    <property type="project" value="UniProtKB-SubCell"/>
</dbReference>
<evidence type="ECO:0000259" key="14">
    <source>
        <dbReference type="PROSITE" id="PS50106"/>
    </source>
</evidence>
<dbReference type="GO" id="GO:0031966">
    <property type="term" value="C:mitochondrial membrane"/>
    <property type="evidence" value="ECO:0007669"/>
    <property type="project" value="UniProtKB-SubCell"/>
</dbReference>
<sequence length="405" mass="44153">MNYLRQFVRRPTAFSCFVSSDKALLSASRRTRLVAIATTTTVCGVGILTTCRWAGWRLPSNPFFHVVNNDQPSQVPNKYNFIADVVDKVAPAVVSIELEGGVPFMGSQPVSSGSGVIVKSDGWIISNAHVVGNGVRHVTVKMNDGRVFPGTVRYLDHGADLAAVKIDSKDLPALKLGTDHMVRPGEWVIALGSPFALSNTVTVGVVSNAQRKLSQLGQNNSIDYIQTDAMITFGNSGGPLVNLEGEVIGISAMQVTTGISFAVPSSYAKEFFDKVISLEESKGSTWQKMPQKKHKRYLGITMVPLDHSIIAELQFRNPDFMGITHGVLVHSVILGSLAHRSGVEPGDIIVRVNDQPVYTAQDILQIFENVEYVTLVVLRRRQLMLLVCAMFPDRLCVLGFCVLNA</sequence>
<dbReference type="Gene3D" id="2.40.10.120">
    <property type="match status" value="1"/>
</dbReference>
<evidence type="ECO:0000256" key="8">
    <source>
        <dbReference type="ARBA" id="ARBA00022703"/>
    </source>
</evidence>
<dbReference type="GO" id="GO:0004252">
    <property type="term" value="F:serine-type endopeptidase activity"/>
    <property type="evidence" value="ECO:0007669"/>
    <property type="project" value="InterPro"/>
</dbReference>
<dbReference type="Proteomes" id="UP000046395">
    <property type="component" value="Unassembled WGS sequence"/>
</dbReference>
<dbReference type="WBParaSite" id="TMUE_2000009906.1">
    <property type="protein sequence ID" value="TMUE_2000009906.1"/>
    <property type="gene ID" value="WBGene00291200"/>
</dbReference>
<evidence type="ECO:0000256" key="4">
    <source>
        <dbReference type="ARBA" id="ARBA00010541"/>
    </source>
</evidence>
<organism evidence="15 16">
    <name type="scientific">Trichuris muris</name>
    <name type="common">Mouse whipworm</name>
    <dbReference type="NCBI Taxonomy" id="70415"/>
    <lineage>
        <taxon>Eukaryota</taxon>
        <taxon>Metazoa</taxon>
        <taxon>Ecdysozoa</taxon>
        <taxon>Nematoda</taxon>
        <taxon>Enoplea</taxon>
        <taxon>Dorylaimia</taxon>
        <taxon>Trichinellida</taxon>
        <taxon>Trichuridae</taxon>
        <taxon>Trichuris</taxon>
    </lineage>
</organism>
<name>A0A5S6QRC8_TRIMR</name>
<dbReference type="InterPro" id="IPR001940">
    <property type="entry name" value="Peptidase_S1C"/>
</dbReference>
<dbReference type="PANTHER" id="PTHR22939:SF129">
    <property type="entry name" value="SERINE PROTEASE HTRA2, MITOCHONDRIAL"/>
    <property type="match status" value="1"/>
</dbReference>
<comment type="catalytic activity">
    <reaction evidence="1">
        <text>Cleavage of non-polar aliphatic amino-acids at the P1 position, with a preference for Val, Ile and Met. At the P2 and P3 positions, Arg is selected most strongly with a secondary preference for other hydrophilic residues.</text>
        <dbReference type="EC" id="3.4.21.108"/>
    </reaction>
</comment>
<dbReference type="PROSITE" id="PS50106">
    <property type="entry name" value="PDZ"/>
    <property type="match status" value="1"/>
</dbReference>
<dbReference type="Pfam" id="PF17820">
    <property type="entry name" value="PDZ_6"/>
    <property type="match status" value="1"/>
</dbReference>
<comment type="similarity">
    <text evidence="4">Belongs to the peptidase S1C family.</text>
</comment>
<evidence type="ECO:0000256" key="9">
    <source>
        <dbReference type="ARBA" id="ARBA00022801"/>
    </source>
</evidence>
<dbReference type="InterPro" id="IPR041489">
    <property type="entry name" value="PDZ_6"/>
</dbReference>
<feature type="transmembrane region" description="Helical" evidence="13">
    <location>
        <begin position="33"/>
        <end position="56"/>
    </location>
</feature>
<dbReference type="SMART" id="SM00228">
    <property type="entry name" value="PDZ"/>
    <property type="match status" value="1"/>
</dbReference>
<feature type="domain" description="PDZ" evidence="14">
    <location>
        <begin position="275"/>
        <end position="382"/>
    </location>
</feature>
<keyword evidence="10" id="KW-0809">Transit peptide</keyword>
<evidence type="ECO:0000256" key="5">
    <source>
        <dbReference type="ARBA" id="ARBA00013033"/>
    </source>
</evidence>
<evidence type="ECO:0000256" key="6">
    <source>
        <dbReference type="ARBA" id="ARBA00016929"/>
    </source>
</evidence>
<comment type="function">
    <text evidence="12">Serine protease that shows proteolytic activity against a non-specific substrate beta-casein. Promotes or induces cell death either by direct binding to and inhibition of BIRC proteins (also called inhibitor of apoptosis proteins, IAPs), leading to an increase in caspase activity, or by a BIRC inhibition-independent, caspase-independent and serine protease activity-dependent mechanism. Can antagonize antiapoptotic activity of th/Diap1 by directly inducing the degradation of th/Diap1.</text>
</comment>
<proteinExistence type="inferred from homology"/>
<evidence type="ECO:0000313" key="15">
    <source>
        <dbReference type="Proteomes" id="UP000046395"/>
    </source>
</evidence>
<evidence type="ECO:0000256" key="11">
    <source>
        <dbReference type="ARBA" id="ARBA00029644"/>
    </source>
</evidence>
<keyword evidence="8" id="KW-0053">Apoptosis</keyword>
<accession>A0A5S6QRC8</accession>
<dbReference type="AlphaFoldDB" id="A0A5S6QRC8"/>